<keyword evidence="5" id="KW-1185">Reference proteome</keyword>
<keyword evidence="2 3" id="KW-0040">ANK repeat</keyword>
<dbReference type="InterPro" id="IPR002110">
    <property type="entry name" value="Ankyrin_rpt"/>
</dbReference>
<evidence type="ECO:0000256" key="1">
    <source>
        <dbReference type="ARBA" id="ARBA00022737"/>
    </source>
</evidence>
<dbReference type="AlphaFoldDB" id="A0A9P5DYH6"/>
<dbReference type="EMBL" id="PVQB02000169">
    <property type="protein sequence ID" value="KAF4341906.1"/>
    <property type="molecule type" value="Genomic_DNA"/>
</dbReference>
<gene>
    <name evidence="4" type="ORF">FBEOM_4163</name>
</gene>
<dbReference type="InterPro" id="IPR036770">
    <property type="entry name" value="Ankyrin_rpt-contain_sf"/>
</dbReference>
<dbReference type="Gene3D" id="1.25.40.20">
    <property type="entry name" value="Ankyrin repeat-containing domain"/>
    <property type="match status" value="3"/>
</dbReference>
<sequence>MGCVTDRLSVASIIFDNGAKQASAAMRKSLNGLNSPGRVTSTIGLLLKPRPDPTDFKLAFNVCLGPDVAETSGADLGVYGHDWGNTIGSLDAVRIPARMKLSPAQPQCDFQVSETRRTANSGSVQSIAWQWSDNLHWTINAYSDRQERELWTQPISVHSGKGKDHNFVATKAQYIRKLGNWNMKKNITQDNWKKAAKMITKRKREGKDTNIAVRGAQSYGPAGASPQPSPSAIAAVTPTDLSSKTVLVDTIPWFHFQDFLRGFFNPISSPVLNVQPDNSFLDMQLGPADISLLADVVLKTSVSSSEGSKTIEQLLVAAATRGNSDQAQLFLELGADPESAEPTFPHQSVIQIAAQRHDKHLMAALLKKKADPNKHSLPTEEFKSPLACALVSPGGFDVVELLVEAGADVNCGYSFPQIPIFHHDSYRQRYPLEQAVANGELDCAEFLIEAGASLEDPWTLRTAIERSDEEMTKLLLGAGVNINDLTFRKHGQQTNLELVLEFYEPDCAQLLIESGAHVHPGDIIAMIKYDKADLFDTLVRAGLNANIPQLGIMHTSPAQSTSSIGQMVPHFSIKILLDNSASPDKRDPFLPTPLQQACKDFANNMRDHTTQRELIDILLEFGADINATPATMPRARPPLQSAIRAGDLSLIIQLIDYGSKIHNKPAASRTINTYLETALLSRNPALVEFLIAKEPSIERDYKNSQSAFYIAAWSGNLKLVDWVLGLCTKTAHWMLQSAIEAASQTGQSIVVRRLLDMGVDIKEDTTPLLCLAIEIEDKELLDLLLAGAADLTSYQSHISPLLIAIRREWPYAVRSLLDLEISFRQKSYFNVGELEALPLLEAVEESSAQCIEMLLESEIKVYNCNVSDCLEIAISNHATDIVRLLLLHGADPNHLSPGSDLRPIHLAARECFFRPALETLKLLISYGTNANAYSVQAGYPLQMADVDACQILLEAGACFGTPLAPPPAATTFLEGHLTELQRAAGSGNIAEVHLLIANGEDVNEPAADNRGMTALQYASIKGHFSIVALLLQNGANTMAPAAAIGGRMALAGAAENGRLDIIQLLIENDSEPGSLKARCETAAVHAEQEGHKVIADILRIWDKE</sequence>
<feature type="repeat" description="ANK" evidence="3">
    <location>
        <begin position="1010"/>
        <end position="1042"/>
    </location>
</feature>
<dbReference type="PROSITE" id="PS50297">
    <property type="entry name" value="ANK_REP_REGION"/>
    <property type="match status" value="1"/>
</dbReference>
<dbReference type="OrthoDB" id="539213at2759"/>
<dbReference type="SUPFAM" id="SSF48403">
    <property type="entry name" value="Ankyrin repeat"/>
    <property type="match status" value="3"/>
</dbReference>
<dbReference type="SMART" id="SM00248">
    <property type="entry name" value="ANK"/>
    <property type="match status" value="18"/>
</dbReference>
<dbReference type="Pfam" id="PF12796">
    <property type="entry name" value="Ank_2"/>
    <property type="match status" value="1"/>
</dbReference>
<evidence type="ECO:0000256" key="3">
    <source>
        <dbReference type="PROSITE-ProRule" id="PRU00023"/>
    </source>
</evidence>
<dbReference type="PANTHER" id="PTHR24123:SF138">
    <property type="entry name" value="NACHT DOMAIN-CONTAINING PROTEIN"/>
    <property type="match status" value="1"/>
</dbReference>
<evidence type="ECO:0000313" key="5">
    <source>
        <dbReference type="Proteomes" id="UP000730481"/>
    </source>
</evidence>
<dbReference type="PROSITE" id="PS50088">
    <property type="entry name" value="ANK_REPEAT"/>
    <property type="match status" value="1"/>
</dbReference>
<proteinExistence type="predicted"/>
<name>A0A9P5DYH6_9HYPO</name>
<comment type="caution">
    <text evidence="4">The sequence shown here is derived from an EMBL/GenBank/DDBJ whole genome shotgun (WGS) entry which is preliminary data.</text>
</comment>
<accession>A0A9P5DYH6</accession>
<reference evidence="4" key="2">
    <citation type="submission" date="2020-02" db="EMBL/GenBank/DDBJ databases">
        <title>Identification and distribution of gene clusters putatively required for synthesis of sphingolipid metabolism inhibitors in phylogenetically diverse species of the filamentous fungus Fusarium.</title>
        <authorList>
            <person name="Kim H.-S."/>
            <person name="Busman M."/>
            <person name="Brown D.W."/>
            <person name="Divon H."/>
            <person name="Uhlig S."/>
            <person name="Proctor R.H."/>
        </authorList>
    </citation>
    <scope>NUCLEOTIDE SEQUENCE</scope>
    <source>
        <strain evidence="4">NRRL 25174</strain>
    </source>
</reference>
<evidence type="ECO:0000313" key="4">
    <source>
        <dbReference type="EMBL" id="KAF4341906.1"/>
    </source>
</evidence>
<dbReference type="Pfam" id="PF13637">
    <property type="entry name" value="Ank_4"/>
    <property type="match status" value="2"/>
</dbReference>
<reference evidence="4" key="1">
    <citation type="journal article" date="2017" name="Mycologia">
        <title>Fusarium algeriense, sp. nov., a novel toxigenic crown rot pathogen of durum wheat from Algeria is nested in the Fusarium burgessii species complex.</title>
        <authorList>
            <person name="Laraba I."/>
            <person name="Keddad A."/>
            <person name="Boureghda H."/>
            <person name="Abdallah N."/>
            <person name="Vaughan M.M."/>
            <person name="Proctor R.H."/>
            <person name="Busman M."/>
            <person name="O'Donnell K."/>
        </authorList>
    </citation>
    <scope>NUCLEOTIDE SEQUENCE</scope>
    <source>
        <strain evidence="4">NRRL 25174</strain>
    </source>
</reference>
<dbReference type="PANTHER" id="PTHR24123">
    <property type="entry name" value="ANKYRIN REPEAT-CONTAINING"/>
    <property type="match status" value="1"/>
</dbReference>
<dbReference type="Proteomes" id="UP000730481">
    <property type="component" value="Unassembled WGS sequence"/>
</dbReference>
<organism evidence="4 5">
    <name type="scientific">Fusarium beomiforme</name>
    <dbReference type="NCBI Taxonomy" id="44412"/>
    <lineage>
        <taxon>Eukaryota</taxon>
        <taxon>Fungi</taxon>
        <taxon>Dikarya</taxon>
        <taxon>Ascomycota</taxon>
        <taxon>Pezizomycotina</taxon>
        <taxon>Sordariomycetes</taxon>
        <taxon>Hypocreomycetidae</taxon>
        <taxon>Hypocreales</taxon>
        <taxon>Nectriaceae</taxon>
        <taxon>Fusarium</taxon>
        <taxon>Fusarium burgessii species complex</taxon>
    </lineage>
</organism>
<keyword evidence="1" id="KW-0677">Repeat</keyword>
<evidence type="ECO:0000256" key="2">
    <source>
        <dbReference type="ARBA" id="ARBA00023043"/>
    </source>
</evidence>
<dbReference type="InterPro" id="IPR051165">
    <property type="entry name" value="Multifunctional_ANK_Repeat"/>
</dbReference>
<protein>
    <submittedName>
        <fullName evidence="4">Ankyrin repeat</fullName>
    </submittedName>
</protein>